<evidence type="ECO:0000313" key="1">
    <source>
        <dbReference type="EMBL" id="KAI4374040.1"/>
    </source>
</evidence>
<proteinExistence type="predicted"/>
<sequence length="309" mass="34572">MMVDLNSDMRCFSCNCLSSHETRERMLSSRGNASMPFQENKKKRFGIRSKSCAKGLGSDKISAESFTFRELACATSNFRPDNLLGEGGFSRVYKGTLHRTGEQVVAIKQMDKNGISGNKEFLQEVTTLSRLRHENLMDFVGYCFDGDQRLLVFRYLCGGTLADRMFGIRPDQEPLDWITRMKIAYAAAKVIDTTRPNDEQNLVNWANPRFKDPKQFPEMVDPLLEGKFPEKDLNQAVAIAAMCLQYEASARPLVSDVVTALSFLSGVSVESSPETSGYSRPQSSEESWFDSESPGDNDGPDSERETTGQ</sequence>
<accession>A0ACB9R568</accession>
<name>A0ACB9R568_9MYRT</name>
<gene>
    <name evidence="1" type="ORF">MLD38_012085</name>
</gene>
<comment type="caution">
    <text evidence="1">The sequence shown here is derived from an EMBL/GenBank/DDBJ whole genome shotgun (WGS) entry which is preliminary data.</text>
</comment>
<dbReference type="Proteomes" id="UP001057402">
    <property type="component" value="Chromosome 4"/>
</dbReference>
<dbReference type="EMBL" id="CM042883">
    <property type="protein sequence ID" value="KAI4374040.1"/>
    <property type="molecule type" value="Genomic_DNA"/>
</dbReference>
<evidence type="ECO:0000313" key="2">
    <source>
        <dbReference type="Proteomes" id="UP001057402"/>
    </source>
</evidence>
<protein>
    <submittedName>
        <fullName evidence="1">Uncharacterized protein</fullName>
    </submittedName>
</protein>
<keyword evidence="2" id="KW-1185">Reference proteome</keyword>
<organism evidence="1 2">
    <name type="scientific">Melastoma candidum</name>
    <dbReference type="NCBI Taxonomy" id="119954"/>
    <lineage>
        <taxon>Eukaryota</taxon>
        <taxon>Viridiplantae</taxon>
        <taxon>Streptophyta</taxon>
        <taxon>Embryophyta</taxon>
        <taxon>Tracheophyta</taxon>
        <taxon>Spermatophyta</taxon>
        <taxon>Magnoliopsida</taxon>
        <taxon>eudicotyledons</taxon>
        <taxon>Gunneridae</taxon>
        <taxon>Pentapetalae</taxon>
        <taxon>rosids</taxon>
        <taxon>malvids</taxon>
        <taxon>Myrtales</taxon>
        <taxon>Melastomataceae</taxon>
        <taxon>Melastomatoideae</taxon>
        <taxon>Melastomateae</taxon>
        <taxon>Melastoma</taxon>
    </lineage>
</organism>
<reference evidence="2" key="1">
    <citation type="journal article" date="2023" name="Front. Plant Sci.">
        <title>Chromosomal-level genome assembly of Melastoma candidum provides insights into trichome evolution.</title>
        <authorList>
            <person name="Zhong Y."/>
            <person name="Wu W."/>
            <person name="Sun C."/>
            <person name="Zou P."/>
            <person name="Liu Y."/>
            <person name="Dai S."/>
            <person name="Zhou R."/>
        </authorList>
    </citation>
    <scope>NUCLEOTIDE SEQUENCE [LARGE SCALE GENOMIC DNA]</scope>
</reference>